<comment type="similarity">
    <text evidence="1">Belongs to the FAM98 family.</text>
</comment>
<proteinExistence type="inferred from homology"/>
<dbReference type="Proteomes" id="UP001652642">
    <property type="component" value="Chromosome 9"/>
</dbReference>
<sequence length="359" mass="39402">MGAAVRSRGAQARVPPGSAGLLRCRRAGGMEGTGAERCLSVEAFAQVAEEGVSSPQFTGLCSWLVSELRALCPLEEDVNPTQGPEDAEMFQIEVSGLLAELCCPYPSLTTGDVTARLSTPESCLQLLYFLSSELLAARLQARKKPPSPEQRDRSGEAVRELQLICQALGMPEPDPGYSVHQLLGDIESKILEVLSALPPEHQQMAPLLKVHLSSEEWATLGEIHETLQTEYRCRERMMITRLDVTVASFHWSERAEERRAAMAEAFKRFRQSLPGQSPVTLAHLLAAREDFSRIVKTSSGASRDKTSCAINKVLLAGDVPDRGGRPNEIEPPMPTWEKRRSGGGSSSQRWGKRGKKKKK</sequence>
<accession>A0ABM5ETI0</accession>
<gene>
    <name evidence="4" type="primary">FAM98C</name>
</gene>
<evidence type="ECO:0000256" key="2">
    <source>
        <dbReference type="SAM" id="MobiDB-lite"/>
    </source>
</evidence>
<keyword evidence="3" id="KW-1185">Reference proteome</keyword>
<evidence type="ECO:0000313" key="4">
    <source>
        <dbReference type="RefSeq" id="XP_072836461.1"/>
    </source>
</evidence>
<feature type="compositionally biased region" description="Basic and acidic residues" evidence="2">
    <location>
        <begin position="319"/>
        <end position="328"/>
    </location>
</feature>
<evidence type="ECO:0000313" key="3">
    <source>
        <dbReference type="Proteomes" id="UP001652642"/>
    </source>
</evidence>
<reference evidence="4" key="1">
    <citation type="submission" date="2025-08" db="UniProtKB">
        <authorList>
            <consortium name="RefSeq"/>
        </authorList>
    </citation>
    <scope>IDENTIFICATION</scope>
</reference>
<dbReference type="GeneID" id="110075638"/>
<dbReference type="Pfam" id="PF10239">
    <property type="entry name" value="DUF2465"/>
    <property type="match status" value="1"/>
</dbReference>
<protein>
    <submittedName>
        <fullName evidence="4">Protein FAM98C</fullName>
    </submittedName>
</protein>
<feature type="compositionally biased region" description="Basic residues" evidence="2">
    <location>
        <begin position="350"/>
        <end position="359"/>
    </location>
</feature>
<dbReference type="RefSeq" id="XP_072836461.1">
    <property type="nucleotide sequence ID" value="XM_072980360.1"/>
</dbReference>
<name>A0ABM5ETI0_9SAUR</name>
<dbReference type="InterPro" id="IPR018797">
    <property type="entry name" value="FAM98"/>
</dbReference>
<dbReference type="PANTHER" id="PTHR31353">
    <property type="entry name" value="FAM98"/>
    <property type="match status" value="1"/>
</dbReference>
<feature type="region of interest" description="Disordered" evidence="2">
    <location>
        <begin position="317"/>
        <end position="359"/>
    </location>
</feature>
<dbReference type="PANTHER" id="PTHR31353:SF10">
    <property type="entry name" value="PROTEIN FAM98C"/>
    <property type="match status" value="1"/>
</dbReference>
<evidence type="ECO:0000256" key="1">
    <source>
        <dbReference type="ARBA" id="ARBA00007218"/>
    </source>
</evidence>
<organism evidence="3 4">
    <name type="scientific">Pogona vitticeps</name>
    <name type="common">central bearded dragon</name>
    <dbReference type="NCBI Taxonomy" id="103695"/>
    <lineage>
        <taxon>Eukaryota</taxon>
        <taxon>Metazoa</taxon>
        <taxon>Chordata</taxon>
        <taxon>Craniata</taxon>
        <taxon>Vertebrata</taxon>
        <taxon>Euteleostomi</taxon>
        <taxon>Lepidosauria</taxon>
        <taxon>Squamata</taxon>
        <taxon>Bifurcata</taxon>
        <taxon>Unidentata</taxon>
        <taxon>Episquamata</taxon>
        <taxon>Toxicofera</taxon>
        <taxon>Iguania</taxon>
        <taxon>Acrodonta</taxon>
        <taxon>Agamidae</taxon>
        <taxon>Amphibolurinae</taxon>
        <taxon>Pogona</taxon>
    </lineage>
</organism>